<keyword evidence="3" id="KW-1185">Reference proteome</keyword>
<comment type="caution">
    <text evidence="2">The sequence shown here is derived from an EMBL/GenBank/DDBJ whole genome shotgun (WGS) entry which is preliminary data.</text>
</comment>
<evidence type="ECO:0000313" key="2">
    <source>
        <dbReference type="EMBL" id="KAI5082712.1"/>
    </source>
</evidence>
<gene>
    <name evidence="2" type="ORF">GOP47_0002455</name>
</gene>
<name>A0A9D4VAQ1_ADICA</name>
<feature type="non-terminal residue" evidence="2">
    <location>
        <position position="93"/>
    </location>
</feature>
<dbReference type="EMBL" id="JABFUD020000002">
    <property type="protein sequence ID" value="KAI5082712.1"/>
    <property type="molecule type" value="Genomic_DNA"/>
</dbReference>
<reference evidence="2" key="1">
    <citation type="submission" date="2021-01" db="EMBL/GenBank/DDBJ databases">
        <title>Adiantum capillus-veneris genome.</title>
        <authorList>
            <person name="Fang Y."/>
            <person name="Liao Q."/>
        </authorList>
    </citation>
    <scope>NUCLEOTIDE SEQUENCE</scope>
    <source>
        <strain evidence="2">H3</strain>
        <tissue evidence="2">Leaf</tissue>
    </source>
</reference>
<sequence length="93" mass="10606">GRGRDARAIGPAAVHTRYQHSPDSEKPTKRRESAWEFVRKSWKATEKGDELGAHTSSINNFMGESTVQQEFSFTAEWRSSGMRELFAHDFDCN</sequence>
<accession>A0A9D4VAQ1</accession>
<dbReference type="AlphaFoldDB" id="A0A9D4VAQ1"/>
<feature type="compositionally biased region" description="Basic and acidic residues" evidence="1">
    <location>
        <begin position="20"/>
        <end position="32"/>
    </location>
</feature>
<protein>
    <submittedName>
        <fullName evidence="2">Uncharacterized protein</fullName>
    </submittedName>
</protein>
<organism evidence="2 3">
    <name type="scientific">Adiantum capillus-veneris</name>
    <name type="common">Maidenhair fern</name>
    <dbReference type="NCBI Taxonomy" id="13818"/>
    <lineage>
        <taxon>Eukaryota</taxon>
        <taxon>Viridiplantae</taxon>
        <taxon>Streptophyta</taxon>
        <taxon>Embryophyta</taxon>
        <taxon>Tracheophyta</taxon>
        <taxon>Polypodiopsida</taxon>
        <taxon>Polypodiidae</taxon>
        <taxon>Polypodiales</taxon>
        <taxon>Pteridineae</taxon>
        <taxon>Pteridaceae</taxon>
        <taxon>Vittarioideae</taxon>
        <taxon>Adiantum</taxon>
    </lineage>
</organism>
<evidence type="ECO:0000313" key="3">
    <source>
        <dbReference type="Proteomes" id="UP000886520"/>
    </source>
</evidence>
<dbReference type="Proteomes" id="UP000886520">
    <property type="component" value="Chromosome 3"/>
</dbReference>
<feature type="region of interest" description="Disordered" evidence="1">
    <location>
        <begin position="1"/>
        <end position="32"/>
    </location>
</feature>
<proteinExistence type="predicted"/>
<evidence type="ECO:0000256" key="1">
    <source>
        <dbReference type="SAM" id="MobiDB-lite"/>
    </source>
</evidence>